<keyword evidence="1" id="KW-0812">Transmembrane</keyword>
<dbReference type="AlphaFoldDB" id="A0A9D4RZM4"/>
<keyword evidence="1" id="KW-0472">Membrane</keyword>
<accession>A0A9D4RZM4</accession>
<sequence length="91" mass="10599">MYKNSQARIFCQRDRVLPRNSQEFTMITVLTITFALFFKMAHRKTQLLGSSLLESRIRIRPEPLRTTLPPVLLKWSWLNLHQLVVSAGAES</sequence>
<gene>
    <name evidence="2" type="ORF">DPMN_008864</name>
</gene>
<feature type="transmembrane region" description="Helical" evidence="1">
    <location>
        <begin position="24"/>
        <end position="41"/>
    </location>
</feature>
<evidence type="ECO:0000256" key="1">
    <source>
        <dbReference type="SAM" id="Phobius"/>
    </source>
</evidence>
<dbReference type="Proteomes" id="UP000828390">
    <property type="component" value="Unassembled WGS sequence"/>
</dbReference>
<comment type="caution">
    <text evidence="2">The sequence shown here is derived from an EMBL/GenBank/DDBJ whole genome shotgun (WGS) entry which is preliminary data.</text>
</comment>
<name>A0A9D4RZM4_DREPO</name>
<reference evidence="2" key="1">
    <citation type="journal article" date="2019" name="bioRxiv">
        <title>The Genome of the Zebra Mussel, Dreissena polymorpha: A Resource for Invasive Species Research.</title>
        <authorList>
            <person name="McCartney M.A."/>
            <person name="Auch B."/>
            <person name="Kono T."/>
            <person name="Mallez S."/>
            <person name="Zhang Y."/>
            <person name="Obille A."/>
            <person name="Becker A."/>
            <person name="Abrahante J.E."/>
            <person name="Garbe J."/>
            <person name="Badalamenti J.P."/>
            <person name="Herman A."/>
            <person name="Mangelson H."/>
            <person name="Liachko I."/>
            <person name="Sullivan S."/>
            <person name="Sone E.D."/>
            <person name="Koren S."/>
            <person name="Silverstein K.A.T."/>
            <person name="Beckman K.B."/>
            <person name="Gohl D.M."/>
        </authorList>
    </citation>
    <scope>NUCLEOTIDE SEQUENCE</scope>
    <source>
        <strain evidence="2">Duluth1</strain>
        <tissue evidence="2">Whole animal</tissue>
    </source>
</reference>
<reference evidence="2" key="2">
    <citation type="submission" date="2020-11" db="EMBL/GenBank/DDBJ databases">
        <authorList>
            <person name="McCartney M.A."/>
            <person name="Auch B."/>
            <person name="Kono T."/>
            <person name="Mallez S."/>
            <person name="Becker A."/>
            <person name="Gohl D.M."/>
            <person name="Silverstein K.A.T."/>
            <person name="Koren S."/>
            <person name="Bechman K.B."/>
            <person name="Herman A."/>
            <person name="Abrahante J.E."/>
            <person name="Garbe J."/>
        </authorList>
    </citation>
    <scope>NUCLEOTIDE SEQUENCE</scope>
    <source>
        <strain evidence="2">Duluth1</strain>
        <tissue evidence="2">Whole animal</tissue>
    </source>
</reference>
<evidence type="ECO:0000313" key="3">
    <source>
        <dbReference type="Proteomes" id="UP000828390"/>
    </source>
</evidence>
<dbReference type="EMBL" id="JAIWYP010000001">
    <property type="protein sequence ID" value="KAH3884878.1"/>
    <property type="molecule type" value="Genomic_DNA"/>
</dbReference>
<evidence type="ECO:0000313" key="2">
    <source>
        <dbReference type="EMBL" id="KAH3884878.1"/>
    </source>
</evidence>
<keyword evidence="3" id="KW-1185">Reference proteome</keyword>
<keyword evidence="1" id="KW-1133">Transmembrane helix</keyword>
<proteinExistence type="predicted"/>
<protein>
    <submittedName>
        <fullName evidence="2">Uncharacterized protein</fullName>
    </submittedName>
</protein>
<organism evidence="2 3">
    <name type="scientific">Dreissena polymorpha</name>
    <name type="common">Zebra mussel</name>
    <name type="synonym">Mytilus polymorpha</name>
    <dbReference type="NCBI Taxonomy" id="45954"/>
    <lineage>
        <taxon>Eukaryota</taxon>
        <taxon>Metazoa</taxon>
        <taxon>Spiralia</taxon>
        <taxon>Lophotrochozoa</taxon>
        <taxon>Mollusca</taxon>
        <taxon>Bivalvia</taxon>
        <taxon>Autobranchia</taxon>
        <taxon>Heteroconchia</taxon>
        <taxon>Euheterodonta</taxon>
        <taxon>Imparidentia</taxon>
        <taxon>Neoheterodontei</taxon>
        <taxon>Myida</taxon>
        <taxon>Dreissenoidea</taxon>
        <taxon>Dreissenidae</taxon>
        <taxon>Dreissena</taxon>
    </lineage>
</organism>